<dbReference type="Proteomes" id="UP000279259">
    <property type="component" value="Unassembled WGS sequence"/>
</dbReference>
<evidence type="ECO:0000313" key="16">
    <source>
        <dbReference type="EMBL" id="RSH91496.1"/>
    </source>
</evidence>
<dbReference type="InterPro" id="IPR050134">
    <property type="entry name" value="NAD-dep_sirtuin_deacylases"/>
</dbReference>
<dbReference type="PROSITE" id="PS50305">
    <property type="entry name" value="SIRTUIN"/>
    <property type="match status" value="1"/>
</dbReference>
<feature type="region of interest" description="Disordered" evidence="14">
    <location>
        <begin position="351"/>
        <end position="402"/>
    </location>
</feature>
<feature type="compositionally biased region" description="Low complexity" evidence="14">
    <location>
        <begin position="23"/>
        <end position="34"/>
    </location>
</feature>
<reference evidence="16 17" key="1">
    <citation type="submission" date="2018-11" db="EMBL/GenBank/DDBJ databases">
        <title>Genome sequence of Saitozyma podzolica DSM 27192.</title>
        <authorList>
            <person name="Aliyu H."/>
            <person name="Gorte O."/>
            <person name="Ochsenreither K."/>
        </authorList>
    </citation>
    <scope>NUCLEOTIDE SEQUENCE [LARGE SCALE GENOMIC DNA]</scope>
    <source>
        <strain evidence="16 17">DSM 27192</strain>
    </source>
</reference>
<evidence type="ECO:0000256" key="3">
    <source>
        <dbReference type="ARBA" id="ARBA00022679"/>
    </source>
</evidence>
<dbReference type="GO" id="GO:0017136">
    <property type="term" value="F:histone deacetylase activity, NAD-dependent"/>
    <property type="evidence" value="ECO:0007669"/>
    <property type="project" value="InterPro"/>
</dbReference>
<name>A0A427YKA2_9TREE</name>
<dbReference type="InterPro" id="IPR026591">
    <property type="entry name" value="Sirtuin_cat_small_dom_sf"/>
</dbReference>
<evidence type="ECO:0000256" key="9">
    <source>
        <dbReference type="PIRNR" id="PIRNR037938"/>
    </source>
</evidence>
<feature type="compositionally biased region" description="Basic and acidic residues" evidence="14">
    <location>
        <begin position="364"/>
        <end position="385"/>
    </location>
</feature>
<evidence type="ECO:0000259" key="15">
    <source>
        <dbReference type="PROSITE" id="PS50305"/>
    </source>
</evidence>
<accession>A0A427YKA2</accession>
<dbReference type="InterPro" id="IPR017328">
    <property type="entry name" value="Sirtuin_class_I"/>
</dbReference>
<comment type="similarity">
    <text evidence="2 9">Belongs to the sirtuin family. Class I subfamily.</text>
</comment>
<dbReference type="OrthoDB" id="420264at2759"/>
<keyword evidence="6" id="KW-0809">Transit peptide</keyword>
<dbReference type="InterPro" id="IPR026590">
    <property type="entry name" value="Ssirtuin_cat_dom"/>
</dbReference>
<dbReference type="STRING" id="1890683.A0A427YKA2"/>
<feature type="binding site" evidence="11">
    <location>
        <begin position="244"/>
        <end position="245"/>
    </location>
    <ligand>
        <name>NAD(+)</name>
        <dbReference type="ChEBI" id="CHEBI:57540"/>
    </ligand>
</feature>
<comment type="subcellular location">
    <subcellularLocation>
        <location evidence="1">Mitochondrion</location>
    </subcellularLocation>
</comment>
<protein>
    <recommendedName>
        <fullName evidence="9">NAD-dependent protein deacetylase</fullName>
        <ecNumber evidence="9">2.3.1.286</ecNumber>
    </recommendedName>
</protein>
<dbReference type="EC" id="2.3.1.286" evidence="9"/>
<keyword evidence="5 9" id="KW-0862">Zinc</keyword>
<dbReference type="Gene3D" id="3.30.1600.10">
    <property type="entry name" value="SIR2/SIRT2 'Small Domain"/>
    <property type="match status" value="1"/>
</dbReference>
<evidence type="ECO:0000256" key="14">
    <source>
        <dbReference type="SAM" id="MobiDB-lite"/>
    </source>
</evidence>
<feature type="binding site" evidence="11">
    <location>
        <begin position="149"/>
        <end position="152"/>
    </location>
    <ligand>
        <name>NAD(+)</name>
        <dbReference type="ChEBI" id="CHEBI:57540"/>
    </ligand>
</feature>
<evidence type="ECO:0000256" key="1">
    <source>
        <dbReference type="ARBA" id="ARBA00004173"/>
    </source>
</evidence>
<feature type="compositionally biased region" description="Acidic residues" evidence="14">
    <location>
        <begin position="353"/>
        <end position="363"/>
    </location>
</feature>
<dbReference type="PANTHER" id="PTHR11085:SF6">
    <property type="entry name" value="NAD-DEPENDENT PROTEIN DEACETYLASE SIRTUIN-2"/>
    <property type="match status" value="1"/>
</dbReference>
<evidence type="ECO:0000256" key="8">
    <source>
        <dbReference type="ARBA" id="ARBA00023128"/>
    </source>
</evidence>
<keyword evidence="17" id="KW-1185">Reference proteome</keyword>
<dbReference type="InterPro" id="IPR003000">
    <property type="entry name" value="Sirtuin"/>
</dbReference>
<dbReference type="GO" id="GO:0005739">
    <property type="term" value="C:mitochondrion"/>
    <property type="evidence" value="ECO:0007669"/>
    <property type="project" value="UniProtKB-SubCell"/>
</dbReference>
<evidence type="ECO:0000256" key="6">
    <source>
        <dbReference type="ARBA" id="ARBA00022946"/>
    </source>
</evidence>
<dbReference type="PANTHER" id="PTHR11085">
    <property type="entry name" value="NAD-DEPENDENT PROTEIN DEACYLASE SIRTUIN-5, MITOCHONDRIAL-RELATED"/>
    <property type="match status" value="1"/>
</dbReference>
<dbReference type="Pfam" id="PF02146">
    <property type="entry name" value="SIR2"/>
    <property type="match status" value="1"/>
</dbReference>
<keyword evidence="7 9" id="KW-0520">NAD</keyword>
<organism evidence="16 17">
    <name type="scientific">Saitozyma podzolica</name>
    <dbReference type="NCBI Taxonomy" id="1890683"/>
    <lineage>
        <taxon>Eukaryota</taxon>
        <taxon>Fungi</taxon>
        <taxon>Dikarya</taxon>
        <taxon>Basidiomycota</taxon>
        <taxon>Agaricomycotina</taxon>
        <taxon>Tremellomycetes</taxon>
        <taxon>Tremellales</taxon>
        <taxon>Trimorphomycetaceae</taxon>
        <taxon>Saitozyma</taxon>
    </lineage>
</organism>
<comment type="cofactor">
    <cofactor evidence="12">
        <name>Zn(2+)</name>
        <dbReference type="ChEBI" id="CHEBI:29105"/>
    </cofactor>
    <text evidence="12">Binds 1 zinc ion per subunit.</text>
</comment>
<feature type="region of interest" description="Disordered" evidence="14">
    <location>
        <begin position="1"/>
        <end position="44"/>
    </location>
</feature>
<feature type="binding site" evidence="12 13">
    <location>
        <position position="207"/>
    </location>
    <ligand>
        <name>Zn(2+)</name>
        <dbReference type="ChEBI" id="CHEBI:29105"/>
    </ligand>
</feature>
<evidence type="ECO:0000256" key="12">
    <source>
        <dbReference type="PIRSR" id="PIRSR037938-3"/>
    </source>
</evidence>
<dbReference type="GO" id="GO:0005634">
    <property type="term" value="C:nucleus"/>
    <property type="evidence" value="ECO:0007669"/>
    <property type="project" value="TreeGrafter"/>
</dbReference>
<evidence type="ECO:0000256" key="10">
    <source>
        <dbReference type="PIRSR" id="PIRSR037938-1"/>
    </source>
</evidence>
<feature type="binding site" evidence="12 13">
    <location>
        <position position="177"/>
    </location>
    <ligand>
        <name>Zn(2+)</name>
        <dbReference type="ChEBI" id="CHEBI:29105"/>
    </ligand>
</feature>
<proteinExistence type="inferred from homology"/>
<feature type="binding site" evidence="12 13">
    <location>
        <position position="202"/>
    </location>
    <ligand>
        <name>Zn(2+)</name>
        <dbReference type="ChEBI" id="CHEBI:29105"/>
    </ligand>
</feature>
<feature type="binding site" evidence="11">
    <location>
        <begin position="67"/>
        <end position="71"/>
    </location>
    <ligand>
        <name>NAD(+)</name>
        <dbReference type="ChEBI" id="CHEBI:57540"/>
    </ligand>
</feature>
<feature type="domain" description="Deacetylase sirtuin-type" evidence="15">
    <location>
        <begin position="39"/>
        <end position="331"/>
    </location>
</feature>
<dbReference type="AlphaFoldDB" id="A0A427YKA2"/>
<sequence>MPEPSDSPHRADPDPHRPRSPDIPDTPSSSSTSPSPTPPRPRDSSLAHIAQLISSGKAKNVVVLTGAGISTSAGIPDFRSPETGLYANLARLNLPFPEAVFELNYFRRNPKPFWTLAKDLYPGKYLPTPAHYFIRLLHDHGLLRRCFTQNIDTLESLAGLPDSHLIEAHGSFANAHCLSCQREASREYVLAAGVREGKVVRCDEKGCGGLVKPDIVFFGEGLPERFFRSIGDLKRCDLLIILGTSLQVHPFASLPSYVSANTPRLLINREAVGPFSRLASSRSSGPEGGLSKLLSAMFDADEEDEARSRDIFWGGDADDGVRRLAEELGWEEELEKVIKEGRRELEEMWRELEGEEPPEEISGEEGRERAKVEAEKVAKELKIKEEEDGIPEKPASPSLGRVEVEDLSGLVERQLHVADEHEDK</sequence>
<evidence type="ECO:0000256" key="7">
    <source>
        <dbReference type="ARBA" id="ARBA00023027"/>
    </source>
</evidence>
<feature type="active site" description="Proton acceptor" evidence="10 13">
    <location>
        <position position="169"/>
    </location>
</feature>
<feature type="binding site" evidence="12 13">
    <location>
        <position position="180"/>
    </location>
    <ligand>
        <name>Zn(2+)</name>
        <dbReference type="ChEBI" id="CHEBI:29105"/>
    </ligand>
</feature>
<dbReference type="SUPFAM" id="SSF52467">
    <property type="entry name" value="DHS-like NAD/FAD-binding domain"/>
    <property type="match status" value="1"/>
</dbReference>
<keyword evidence="3 9" id="KW-0808">Transferase</keyword>
<keyword evidence="8" id="KW-0496">Mitochondrion</keyword>
<evidence type="ECO:0000256" key="4">
    <source>
        <dbReference type="ARBA" id="ARBA00022723"/>
    </source>
</evidence>
<feature type="binding site" evidence="11">
    <location>
        <begin position="77"/>
        <end position="79"/>
    </location>
    <ligand>
        <name>NAD(+)</name>
        <dbReference type="ChEBI" id="CHEBI:57540"/>
    </ligand>
</feature>
<dbReference type="CDD" id="cd01408">
    <property type="entry name" value="SIRT1"/>
    <property type="match status" value="1"/>
</dbReference>
<feature type="compositionally biased region" description="Basic and acidic residues" evidence="14">
    <location>
        <begin position="1"/>
        <end position="22"/>
    </location>
</feature>
<keyword evidence="4 9" id="KW-0479">Metal-binding</keyword>
<gene>
    <name evidence="16" type="primary">HST2</name>
    <name evidence="16" type="ORF">EHS25_009795</name>
</gene>
<evidence type="ECO:0000256" key="13">
    <source>
        <dbReference type="PROSITE-ProRule" id="PRU00236"/>
    </source>
</evidence>
<dbReference type="GO" id="GO:0008270">
    <property type="term" value="F:zinc ion binding"/>
    <property type="evidence" value="ECO:0007669"/>
    <property type="project" value="UniProtKB-UniRule"/>
</dbReference>
<dbReference type="EMBL" id="RSCD01000008">
    <property type="protein sequence ID" value="RSH91496.1"/>
    <property type="molecule type" value="Genomic_DNA"/>
</dbReference>
<dbReference type="PIRSF" id="PIRSF037938">
    <property type="entry name" value="SIR2_euk"/>
    <property type="match status" value="1"/>
</dbReference>
<dbReference type="InterPro" id="IPR029035">
    <property type="entry name" value="DHS-like_NAD/FAD-binding_dom"/>
</dbReference>
<evidence type="ECO:0000256" key="5">
    <source>
        <dbReference type="ARBA" id="ARBA00022833"/>
    </source>
</evidence>
<evidence type="ECO:0000313" key="17">
    <source>
        <dbReference type="Proteomes" id="UP000279259"/>
    </source>
</evidence>
<comment type="catalytic activity">
    <reaction evidence="9">
        <text>N(6)-acetyl-L-lysyl-[protein] + NAD(+) + H2O = 2''-O-acetyl-ADP-D-ribose + nicotinamide + L-lysyl-[protein]</text>
        <dbReference type="Rhea" id="RHEA:43636"/>
        <dbReference type="Rhea" id="RHEA-COMP:9752"/>
        <dbReference type="Rhea" id="RHEA-COMP:10731"/>
        <dbReference type="ChEBI" id="CHEBI:15377"/>
        <dbReference type="ChEBI" id="CHEBI:17154"/>
        <dbReference type="ChEBI" id="CHEBI:29969"/>
        <dbReference type="ChEBI" id="CHEBI:57540"/>
        <dbReference type="ChEBI" id="CHEBI:61930"/>
        <dbReference type="ChEBI" id="CHEBI:83767"/>
        <dbReference type="EC" id="2.3.1.286"/>
    </reaction>
</comment>
<evidence type="ECO:0000256" key="2">
    <source>
        <dbReference type="ARBA" id="ARBA00006924"/>
    </source>
</evidence>
<comment type="caution">
    <text evidence="16">The sequence shown here is derived from an EMBL/GenBank/DDBJ whole genome shotgun (WGS) entry which is preliminary data.</text>
</comment>
<dbReference type="GO" id="GO:0070403">
    <property type="term" value="F:NAD+ binding"/>
    <property type="evidence" value="ECO:0007669"/>
    <property type="project" value="UniProtKB-UniRule"/>
</dbReference>
<feature type="binding site" evidence="11">
    <location>
        <begin position="268"/>
        <end position="270"/>
    </location>
    <ligand>
        <name>NAD(+)</name>
        <dbReference type="ChEBI" id="CHEBI:57540"/>
    </ligand>
</feature>
<dbReference type="Gene3D" id="3.40.50.1220">
    <property type="entry name" value="TPP-binding domain"/>
    <property type="match status" value="1"/>
</dbReference>
<evidence type="ECO:0000256" key="11">
    <source>
        <dbReference type="PIRSR" id="PIRSR037938-2"/>
    </source>
</evidence>